<reference evidence="2 3" key="1">
    <citation type="submission" date="2015-03" db="EMBL/GenBank/DDBJ databases">
        <title>RNA-seq based gene annotation and comparative genomics of four Zymoseptoria species reveal species-specific pathogenicity related genes and transposable element activity.</title>
        <authorList>
            <person name="Grandaubert J."/>
            <person name="Bhattacharyya A."/>
            <person name="Stukenbrock E.H."/>
        </authorList>
    </citation>
    <scope>NUCLEOTIDE SEQUENCE [LARGE SCALE GENOMIC DNA]</scope>
    <source>
        <strain evidence="2 3">Zb18110</strain>
    </source>
</reference>
<dbReference type="OrthoDB" id="3913595at2759"/>
<evidence type="ECO:0000256" key="1">
    <source>
        <dbReference type="SAM" id="MobiDB-lite"/>
    </source>
</evidence>
<feature type="region of interest" description="Disordered" evidence="1">
    <location>
        <begin position="17"/>
        <end position="36"/>
    </location>
</feature>
<name>A0A0F4G6Y0_9PEZI</name>
<evidence type="ECO:0000313" key="2">
    <source>
        <dbReference type="EMBL" id="KJX93126.1"/>
    </source>
</evidence>
<accession>A0A0F4G6Y0</accession>
<dbReference type="Proteomes" id="UP000033647">
    <property type="component" value="Unassembled WGS sequence"/>
</dbReference>
<dbReference type="GO" id="GO:0070124">
    <property type="term" value="P:mitochondrial translational initiation"/>
    <property type="evidence" value="ECO:0007669"/>
    <property type="project" value="TreeGrafter"/>
</dbReference>
<protein>
    <submittedName>
        <fullName evidence="2">Uncharacterized protein</fullName>
    </submittedName>
</protein>
<comment type="caution">
    <text evidence="2">The sequence shown here is derived from an EMBL/GenBank/DDBJ whole genome shotgun (WGS) entry which is preliminary data.</text>
</comment>
<dbReference type="EMBL" id="LAFY01004350">
    <property type="protein sequence ID" value="KJX93126.1"/>
    <property type="molecule type" value="Genomic_DNA"/>
</dbReference>
<dbReference type="AlphaFoldDB" id="A0A0F4G6Y0"/>
<keyword evidence="3" id="KW-1185">Reference proteome</keyword>
<feature type="region of interest" description="Disordered" evidence="1">
    <location>
        <begin position="140"/>
        <end position="168"/>
    </location>
</feature>
<dbReference type="GO" id="GO:0003735">
    <property type="term" value="F:structural constituent of ribosome"/>
    <property type="evidence" value="ECO:0007669"/>
    <property type="project" value="TreeGrafter"/>
</dbReference>
<dbReference type="GO" id="GO:0005763">
    <property type="term" value="C:mitochondrial small ribosomal subunit"/>
    <property type="evidence" value="ECO:0007669"/>
    <property type="project" value="TreeGrafter"/>
</dbReference>
<dbReference type="Pfam" id="PF11709">
    <property type="entry name" value="Mit_ribos_Mrp51"/>
    <property type="match status" value="1"/>
</dbReference>
<gene>
    <name evidence="2" type="ORF">TI39_contig4391g00001</name>
</gene>
<organism evidence="2 3">
    <name type="scientific">Zymoseptoria brevis</name>
    <dbReference type="NCBI Taxonomy" id="1047168"/>
    <lineage>
        <taxon>Eukaryota</taxon>
        <taxon>Fungi</taxon>
        <taxon>Dikarya</taxon>
        <taxon>Ascomycota</taxon>
        <taxon>Pezizomycotina</taxon>
        <taxon>Dothideomycetes</taxon>
        <taxon>Dothideomycetidae</taxon>
        <taxon>Mycosphaerellales</taxon>
        <taxon>Mycosphaerellaceae</taxon>
        <taxon>Zymoseptoria</taxon>
    </lineage>
</organism>
<evidence type="ECO:0000313" key="3">
    <source>
        <dbReference type="Proteomes" id="UP000033647"/>
    </source>
</evidence>
<proteinExistence type="predicted"/>
<dbReference type="InterPro" id="IPR016712">
    <property type="entry name" value="Rbsml_bS1m-like"/>
</dbReference>
<dbReference type="PANTHER" id="PTHR28058">
    <property type="entry name" value="37S RIBOSOMAL PROTEIN MRP51, MITOCHONDRIAL"/>
    <property type="match status" value="1"/>
</dbReference>
<feature type="compositionally biased region" description="Low complexity" evidence="1">
    <location>
        <begin position="152"/>
        <end position="168"/>
    </location>
</feature>
<sequence length="513" mass="57086">MSKSVHSPTARLLQTSRLFSLPRPLPPPSLDSASSTGLFRASETATTPYPTHQAIATPASSHFRGDWGLKRPLPGKATRYTSTPIIRVNAQDNIQHITDFESAADHTLTERKWREMGIPMMVNDKDYYTTKDQKRSVYEEALDNTDPDAGKNRASSSRSSDSSKSAGSLDVKRWKYNGPSISGMREGDFNLYVMKTIRSRKDEFRKFMIDRLVDKRVRDEETQSRDRYARQLSAYRIQQIRQEVVQNYDVEEKRLREEHTAKHLGSELTAAICDFLDLPGVIPEGHVNDNGFASRLTAQLANDEPGPPTTHPAAGLSHLRSNAVLDMHPLWGPQAERTPVLARVVRPRTTVGGQDNAANIGVGGVVARENPTIARSAWQDRSVRRDDLPLEENWLDANRMTQELDPDLPNGNKIWVQPGTARIDEKGHIYLNTSRSSKEAIAVKTAKEEPILQATSGAIYTEPAVAPPGTKANANFGVGLPDQRQLKGRSFKGFDGQSETVTRIKEIMAQGRS</sequence>
<dbReference type="STRING" id="1047168.A0A0F4G6Y0"/>
<dbReference type="PANTHER" id="PTHR28058:SF1">
    <property type="entry name" value="SMALL RIBOSOMAL SUBUNIT PROTEIN BS1M"/>
    <property type="match status" value="1"/>
</dbReference>